<keyword evidence="3" id="KW-1185">Reference proteome</keyword>
<reference evidence="2 3" key="1">
    <citation type="journal article" date="2020" name="Int. J. Syst. Evol. Microbiol.">
        <title>Reclassification of Streptomyces castelarensis and Streptomyces sporoclivatus as later heterotypic synonyms of Streptomyces antimycoticus.</title>
        <authorList>
            <person name="Komaki H."/>
            <person name="Tamura T."/>
        </authorList>
    </citation>
    <scope>NUCLEOTIDE SEQUENCE [LARGE SCALE GENOMIC DNA]</scope>
    <source>
        <strain evidence="2 3">NBRC 13459</strain>
    </source>
</reference>
<evidence type="ECO:0000313" key="3">
    <source>
        <dbReference type="Proteomes" id="UP000301309"/>
    </source>
</evidence>
<sequence>MSDQILVTGATGQLGAAAIDHPLTKAAPGQIVTLVRDAAKATPPQGKDTEIRTGSQDDTDVDRRLGLRGEPRPRHCRLGCRLGPGGSPPPGFAGVRSLRLASGAATARRSPW</sequence>
<protein>
    <recommendedName>
        <fullName evidence="4">NAD(P)-binding domain-containing protein</fullName>
    </recommendedName>
</protein>
<dbReference type="OrthoDB" id="7771794at2"/>
<accession>A0A4D4LNP0</accession>
<evidence type="ECO:0000256" key="1">
    <source>
        <dbReference type="SAM" id="MobiDB-lite"/>
    </source>
</evidence>
<dbReference type="Proteomes" id="UP000301309">
    <property type="component" value="Unassembled WGS sequence"/>
</dbReference>
<gene>
    <name evidence="2" type="ORF">SVIO_106710</name>
</gene>
<dbReference type="AlphaFoldDB" id="A0A4D4LNP0"/>
<feature type="region of interest" description="Disordered" evidence="1">
    <location>
        <begin position="39"/>
        <end position="95"/>
    </location>
</feature>
<dbReference type="InterPro" id="IPR036291">
    <property type="entry name" value="NAD(P)-bd_dom_sf"/>
</dbReference>
<dbReference type="Gene3D" id="3.40.50.720">
    <property type="entry name" value="NAD(P)-binding Rossmann-like Domain"/>
    <property type="match status" value="1"/>
</dbReference>
<name>A0A4D4LNP0_STRVO</name>
<comment type="caution">
    <text evidence="2">The sequence shown here is derived from an EMBL/GenBank/DDBJ whole genome shotgun (WGS) entry which is preliminary data.</text>
</comment>
<evidence type="ECO:0000313" key="2">
    <source>
        <dbReference type="EMBL" id="GDY60048.1"/>
    </source>
</evidence>
<dbReference type="EMBL" id="BJHW01000002">
    <property type="protein sequence ID" value="GDY60048.1"/>
    <property type="molecule type" value="Genomic_DNA"/>
</dbReference>
<evidence type="ECO:0008006" key="4">
    <source>
        <dbReference type="Google" id="ProtNLM"/>
    </source>
</evidence>
<proteinExistence type="predicted"/>
<feature type="compositionally biased region" description="Basic and acidic residues" evidence="1">
    <location>
        <begin position="61"/>
        <end position="73"/>
    </location>
</feature>
<organism evidence="2 3">
    <name type="scientific">Streptomyces violaceusniger</name>
    <dbReference type="NCBI Taxonomy" id="68280"/>
    <lineage>
        <taxon>Bacteria</taxon>
        <taxon>Bacillati</taxon>
        <taxon>Actinomycetota</taxon>
        <taxon>Actinomycetes</taxon>
        <taxon>Kitasatosporales</taxon>
        <taxon>Streptomycetaceae</taxon>
        <taxon>Streptomyces</taxon>
        <taxon>Streptomyces violaceusniger group</taxon>
    </lineage>
</organism>
<dbReference type="RefSeq" id="WP_137982026.1">
    <property type="nucleotide sequence ID" value="NZ_BAAASO010000061.1"/>
</dbReference>
<dbReference type="SUPFAM" id="SSF51735">
    <property type="entry name" value="NAD(P)-binding Rossmann-fold domains"/>
    <property type="match status" value="1"/>
</dbReference>